<dbReference type="Proteomes" id="UP000030392">
    <property type="component" value="Unassembled WGS sequence"/>
</dbReference>
<reference evidence="2" key="1">
    <citation type="journal article" date="2014" name="Sci. Data">
        <title>Genomes of diverse isolates of the marine cyanobacterium Prochlorococcus.</title>
        <authorList>
            <person name="Biller S."/>
            <person name="Berube P."/>
            <person name="Thompson J."/>
            <person name="Kelly L."/>
            <person name="Roggensack S."/>
            <person name="Awad L."/>
            <person name="Roache-Johnson K."/>
            <person name="Ding H."/>
            <person name="Giovannoni S.J."/>
            <person name="Moore L.R."/>
            <person name="Chisholm S.W."/>
        </authorList>
    </citation>
    <scope>NUCLEOTIDE SEQUENCE [LARGE SCALE GENOMIC DNA]</scope>
    <source>
        <strain evidence="2">PAC1</strain>
    </source>
</reference>
<dbReference type="AlphaFoldDB" id="A0A0A2C8T0"/>
<organism evidence="1 2">
    <name type="scientific">Prochlorococcus marinus str. PAC1</name>
    <dbReference type="NCBI Taxonomy" id="59924"/>
    <lineage>
        <taxon>Bacteria</taxon>
        <taxon>Bacillati</taxon>
        <taxon>Cyanobacteriota</taxon>
        <taxon>Cyanophyceae</taxon>
        <taxon>Synechococcales</taxon>
        <taxon>Prochlorococcaceae</taxon>
        <taxon>Prochlorococcus</taxon>
    </lineage>
</organism>
<evidence type="ECO:0000313" key="2">
    <source>
        <dbReference type="Proteomes" id="UP000030392"/>
    </source>
</evidence>
<dbReference type="RefSeq" id="WP_036905048.1">
    <property type="nucleotide sequence ID" value="NZ_CP138967.1"/>
</dbReference>
<name>A0A0A2C8T0_PROMR</name>
<evidence type="ECO:0000313" key="1">
    <source>
        <dbReference type="EMBL" id="KGG21300.1"/>
    </source>
</evidence>
<protein>
    <submittedName>
        <fullName evidence="1">Uncharacterized protein</fullName>
    </submittedName>
</protein>
<gene>
    <name evidence="1" type="ORF">EV03_0634</name>
</gene>
<proteinExistence type="predicted"/>
<accession>A0A0A2C8T0</accession>
<comment type="caution">
    <text evidence="1">The sequence shown here is derived from an EMBL/GenBank/DDBJ whole genome shotgun (WGS) entry which is preliminary data.</text>
</comment>
<sequence>MIPFIRSLSELMAITDSRDSEKHVYQHKESYGSTVDSGQRKRYLKSLDKKEVDLPSLPKTIRRKWMQNKTSISRFIDELDYNNQIQSSYDLTLIERQNKRNQQDVA</sequence>
<dbReference type="EMBL" id="JNAX01000007">
    <property type="protein sequence ID" value="KGG21300.1"/>
    <property type="molecule type" value="Genomic_DNA"/>
</dbReference>